<dbReference type="Gene3D" id="1.10.287.130">
    <property type="match status" value="1"/>
</dbReference>
<dbReference type="PROSITE" id="PS50113">
    <property type="entry name" value="PAC"/>
    <property type="match status" value="2"/>
</dbReference>
<dbReference type="PANTHER" id="PTHR43065:SF49">
    <property type="entry name" value="HISTIDINE KINASE"/>
    <property type="match status" value="1"/>
</dbReference>
<dbReference type="Proteomes" id="UP000826462">
    <property type="component" value="Chromosome 1"/>
</dbReference>
<protein>
    <recommendedName>
        <fullName evidence="2">histidine kinase</fullName>
        <ecNumber evidence="2">2.7.13.3</ecNumber>
    </recommendedName>
</protein>
<evidence type="ECO:0000313" key="15">
    <source>
        <dbReference type="EMBL" id="QYD70086.1"/>
    </source>
</evidence>
<dbReference type="SMART" id="SM00091">
    <property type="entry name" value="PAS"/>
    <property type="match status" value="2"/>
</dbReference>
<gene>
    <name evidence="15" type="ORF">KZJ38_07175</name>
</gene>
<dbReference type="RefSeq" id="WP_219799413.1">
    <property type="nucleotide sequence ID" value="NZ_CP080095.1"/>
</dbReference>
<dbReference type="Pfam" id="PF00989">
    <property type="entry name" value="PAS"/>
    <property type="match status" value="1"/>
</dbReference>
<evidence type="ECO:0000256" key="8">
    <source>
        <dbReference type="ARBA" id="ARBA00023012"/>
    </source>
</evidence>
<evidence type="ECO:0000256" key="6">
    <source>
        <dbReference type="ARBA" id="ARBA00022777"/>
    </source>
</evidence>
<keyword evidence="4" id="KW-0808">Transferase</keyword>
<evidence type="ECO:0000256" key="5">
    <source>
        <dbReference type="ARBA" id="ARBA00022741"/>
    </source>
</evidence>
<feature type="domain" description="PAS" evidence="13">
    <location>
        <begin position="28"/>
        <end position="66"/>
    </location>
</feature>
<evidence type="ECO:0000313" key="16">
    <source>
        <dbReference type="Proteomes" id="UP000826462"/>
    </source>
</evidence>
<feature type="domain" description="PAC" evidence="14">
    <location>
        <begin position="215"/>
        <end position="266"/>
    </location>
</feature>
<evidence type="ECO:0000259" key="14">
    <source>
        <dbReference type="PROSITE" id="PS50113"/>
    </source>
</evidence>
<feature type="domain" description="PAS" evidence="13">
    <location>
        <begin position="140"/>
        <end position="198"/>
    </location>
</feature>
<dbReference type="Gene3D" id="3.40.50.2300">
    <property type="match status" value="2"/>
</dbReference>
<dbReference type="InterPro" id="IPR036890">
    <property type="entry name" value="HATPase_C_sf"/>
</dbReference>
<feature type="domain" description="Response regulatory" evidence="12">
    <location>
        <begin position="529"/>
        <end position="645"/>
    </location>
</feature>
<dbReference type="InterPro" id="IPR001789">
    <property type="entry name" value="Sig_transdc_resp-reg_receiver"/>
</dbReference>
<dbReference type="InterPro" id="IPR001610">
    <property type="entry name" value="PAC"/>
</dbReference>
<evidence type="ECO:0000256" key="1">
    <source>
        <dbReference type="ARBA" id="ARBA00000085"/>
    </source>
</evidence>
<keyword evidence="7" id="KW-0067">ATP-binding</keyword>
<dbReference type="InterPro" id="IPR004358">
    <property type="entry name" value="Sig_transdc_His_kin-like_C"/>
</dbReference>
<keyword evidence="3 9" id="KW-0597">Phosphoprotein</keyword>
<dbReference type="SUPFAM" id="SSF47384">
    <property type="entry name" value="Homodimeric domain of signal transducing histidine kinase"/>
    <property type="match status" value="1"/>
</dbReference>
<dbReference type="CDD" id="cd18161">
    <property type="entry name" value="REC_hyHK_blue-like"/>
    <property type="match status" value="1"/>
</dbReference>
<proteinExistence type="predicted"/>
<organism evidence="15 16">
    <name type="scientific">Paraburkholderia edwinii</name>
    <dbReference type="NCBI Taxonomy" id="2861782"/>
    <lineage>
        <taxon>Bacteria</taxon>
        <taxon>Pseudomonadati</taxon>
        <taxon>Pseudomonadota</taxon>
        <taxon>Betaproteobacteria</taxon>
        <taxon>Burkholderiales</taxon>
        <taxon>Burkholderiaceae</taxon>
        <taxon>Paraburkholderia</taxon>
    </lineage>
</organism>
<dbReference type="EMBL" id="CP080095">
    <property type="protein sequence ID" value="QYD70086.1"/>
    <property type="molecule type" value="Genomic_DNA"/>
</dbReference>
<evidence type="ECO:0000259" key="12">
    <source>
        <dbReference type="PROSITE" id="PS50110"/>
    </source>
</evidence>
<dbReference type="Gene3D" id="3.30.450.20">
    <property type="entry name" value="PAS domain"/>
    <property type="match status" value="2"/>
</dbReference>
<feature type="region of interest" description="Disordered" evidence="10">
    <location>
        <begin position="782"/>
        <end position="822"/>
    </location>
</feature>
<evidence type="ECO:0000256" key="9">
    <source>
        <dbReference type="PROSITE-ProRule" id="PRU00169"/>
    </source>
</evidence>
<dbReference type="SUPFAM" id="SSF55874">
    <property type="entry name" value="ATPase domain of HSP90 chaperone/DNA topoisomerase II/histidine kinase"/>
    <property type="match status" value="1"/>
</dbReference>
<dbReference type="Pfam" id="PF02518">
    <property type="entry name" value="HATPase_c"/>
    <property type="match status" value="1"/>
</dbReference>
<dbReference type="PRINTS" id="PR00344">
    <property type="entry name" value="BCTRLSENSOR"/>
</dbReference>
<dbReference type="SUPFAM" id="SSF55785">
    <property type="entry name" value="PYP-like sensor domain (PAS domain)"/>
    <property type="match status" value="2"/>
</dbReference>
<feature type="domain" description="PAC" evidence="14">
    <location>
        <begin position="87"/>
        <end position="139"/>
    </location>
</feature>
<dbReference type="InterPro" id="IPR003594">
    <property type="entry name" value="HATPase_dom"/>
</dbReference>
<keyword evidence="6" id="KW-0418">Kinase</keyword>
<dbReference type="PROSITE" id="PS50109">
    <property type="entry name" value="HIS_KIN"/>
    <property type="match status" value="1"/>
</dbReference>
<evidence type="ECO:0000256" key="4">
    <source>
        <dbReference type="ARBA" id="ARBA00022679"/>
    </source>
</evidence>
<dbReference type="CDD" id="cd00130">
    <property type="entry name" value="PAS"/>
    <property type="match status" value="2"/>
</dbReference>
<dbReference type="CDD" id="cd16919">
    <property type="entry name" value="HATPase_CckA-like"/>
    <property type="match status" value="1"/>
</dbReference>
<keyword evidence="16" id="KW-1185">Reference proteome</keyword>
<feature type="modified residue" description="4-aspartylphosphate" evidence="9">
    <location>
        <position position="726"/>
    </location>
</feature>
<dbReference type="SUPFAM" id="SSF52172">
    <property type="entry name" value="CheY-like"/>
    <property type="match status" value="2"/>
</dbReference>
<dbReference type="Gene3D" id="3.30.565.10">
    <property type="entry name" value="Histidine kinase-like ATPase, C-terminal domain"/>
    <property type="match status" value="1"/>
</dbReference>
<dbReference type="SMART" id="SM00086">
    <property type="entry name" value="PAC"/>
    <property type="match status" value="2"/>
</dbReference>
<reference evidence="15 16" key="1">
    <citation type="submission" date="2021-07" db="EMBL/GenBank/DDBJ databases">
        <title>Paraburkholderia edwinii protects Aspergillus sp. from phenazines by acting as a toxin sponge.</title>
        <authorList>
            <person name="Dahlstrom K.M."/>
            <person name="Newman D.K."/>
        </authorList>
    </citation>
    <scope>NUCLEOTIDE SEQUENCE [LARGE SCALE GENOMIC DNA]</scope>
    <source>
        <strain evidence="15 16">Pe01</strain>
    </source>
</reference>
<dbReference type="InterPro" id="IPR036097">
    <property type="entry name" value="HisK_dim/P_sf"/>
</dbReference>
<comment type="catalytic activity">
    <reaction evidence="1">
        <text>ATP + protein L-histidine = ADP + protein N-phospho-L-histidine.</text>
        <dbReference type="EC" id="2.7.13.3"/>
    </reaction>
</comment>
<dbReference type="Pfam" id="PF00072">
    <property type="entry name" value="Response_reg"/>
    <property type="match status" value="2"/>
</dbReference>
<dbReference type="PROSITE" id="PS50112">
    <property type="entry name" value="PAS"/>
    <property type="match status" value="2"/>
</dbReference>
<dbReference type="EC" id="2.7.13.3" evidence="2"/>
<dbReference type="InterPro" id="IPR003661">
    <property type="entry name" value="HisK_dim/P_dom"/>
</dbReference>
<dbReference type="SMART" id="SM00448">
    <property type="entry name" value="REC"/>
    <property type="match status" value="2"/>
</dbReference>
<evidence type="ECO:0000256" key="2">
    <source>
        <dbReference type="ARBA" id="ARBA00012438"/>
    </source>
</evidence>
<dbReference type="PROSITE" id="PS50110">
    <property type="entry name" value="RESPONSE_REGULATORY"/>
    <property type="match status" value="2"/>
</dbReference>
<dbReference type="SMART" id="SM00387">
    <property type="entry name" value="HATPase_c"/>
    <property type="match status" value="1"/>
</dbReference>
<dbReference type="InterPro" id="IPR005467">
    <property type="entry name" value="His_kinase_dom"/>
</dbReference>
<dbReference type="InterPro" id="IPR013767">
    <property type="entry name" value="PAS_fold"/>
</dbReference>
<evidence type="ECO:0000259" key="11">
    <source>
        <dbReference type="PROSITE" id="PS50109"/>
    </source>
</evidence>
<dbReference type="SMART" id="SM00388">
    <property type="entry name" value="HisKA"/>
    <property type="match status" value="1"/>
</dbReference>
<evidence type="ECO:0000259" key="13">
    <source>
        <dbReference type="PROSITE" id="PS50112"/>
    </source>
</evidence>
<dbReference type="NCBIfam" id="TIGR00229">
    <property type="entry name" value="sensory_box"/>
    <property type="match status" value="2"/>
</dbReference>
<dbReference type="PANTHER" id="PTHR43065">
    <property type="entry name" value="SENSOR HISTIDINE KINASE"/>
    <property type="match status" value="1"/>
</dbReference>
<keyword evidence="8" id="KW-0902">Two-component regulatory system</keyword>
<evidence type="ECO:0000256" key="3">
    <source>
        <dbReference type="ARBA" id="ARBA00022553"/>
    </source>
</evidence>
<dbReference type="InterPro" id="IPR011006">
    <property type="entry name" value="CheY-like_superfamily"/>
</dbReference>
<feature type="compositionally biased region" description="Basic and acidic residues" evidence="10">
    <location>
        <begin position="800"/>
        <end position="812"/>
    </location>
</feature>
<dbReference type="CDD" id="cd00082">
    <property type="entry name" value="HisKA"/>
    <property type="match status" value="1"/>
</dbReference>
<dbReference type="InterPro" id="IPR000014">
    <property type="entry name" value="PAS"/>
</dbReference>
<dbReference type="InterPro" id="IPR035965">
    <property type="entry name" value="PAS-like_dom_sf"/>
</dbReference>
<feature type="domain" description="Response regulatory" evidence="12">
    <location>
        <begin position="677"/>
        <end position="788"/>
    </location>
</feature>
<evidence type="ECO:0000256" key="7">
    <source>
        <dbReference type="ARBA" id="ARBA00022840"/>
    </source>
</evidence>
<evidence type="ECO:0000256" key="10">
    <source>
        <dbReference type="SAM" id="MobiDB-lite"/>
    </source>
</evidence>
<feature type="domain" description="Histidine kinase" evidence="11">
    <location>
        <begin position="286"/>
        <end position="509"/>
    </location>
</feature>
<accession>A0ABX8UM73</accession>
<dbReference type="Pfam" id="PF13426">
    <property type="entry name" value="PAS_9"/>
    <property type="match status" value="1"/>
</dbReference>
<name>A0ABX8UM73_9BURK</name>
<feature type="modified residue" description="4-aspartylphosphate" evidence="9">
    <location>
        <position position="579"/>
    </location>
</feature>
<sequence length="822" mass="89590">MNDDTASAAGFSSTWLRLWAESTDEYSIFALSPDGTVMTWNPGGERIQGHKADEIIGQRFSVFYTETERASGGPDAALRAAASSGRHVTEGWRLKKDGTMFWAHVVMTALRDSNSQLLGFGKVIQDVSDKKAAHDAVLESERSFRLLVQGVIDYAIFMLSPEGRVTSWNPGARRIKGYSESEIVGSHFSRFYTPEDVEAGVPFRALETARREGRFEAEGWRVRQDGSRFWAHVVIDAIRENGEIVGFAKVTRDITERRGAAEMLEQTQRALFQAQKMEALGKLTGGVAHDFNNVLQVLRGNLELLESRHGRDTWSAERLGNAIDAVDRGAKLASQLLAFGRQQPLMPVVVNPARQLRALDDLLRRALGETIQIESIVAGGLWNVLVDPHQLENVILNLAINARDAMPDGGKLTLELANATLDDDYVSSVPDVSAGQYVMLAVTDTGTGMTPEVMERAFDPFFSTKPEGRGTGLGLSMAYGFVKQSGGHIKLYSEVGEGTTVRIYLPRSTGTAVEAEPRTARSLKHGEETILVVEDDLQVQSTVVELLTGLGYAVLKANDAEQALAVVASGVHIDLLFTDVVMPGALRSPDMARQAVQMLPGLRVLFTSGYTQNAIVHGGRLDPGVELLSKPYSRQQLSVKVRRVLGDNESENKAIEWRAAESGDDADGRVWRPEELRILAVDDDSASLDALCELLLLLGISAQRARDAAAALQALQESDFDILLTDLVMPDMSGLELARRATSIHPQLQVIFASGNDLPDQEPLTSGWSALRKPYTLAQLQGALQSASNRQAKRQAGSGESDRGREARDKPDSANATSSGEQ</sequence>
<keyword evidence="5" id="KW-0547">Nucleotide-binding</keyword>
<dbReference type="InterPro" id="IPR000700">
    <property type="entry name" value="PAS-assoc_C"/>
</dbReference>